<dbReference type="SUPFAM" id="SSF53335">
    <property type="entry name" value="S-adenosyl-L-methionine-dependent methyltransferases"/>
    <property type="match status" value="1"/>
</dbReference>
<dbReference type="Proteomes" id="UP001185012">
    <property type="component" value="Unassembled WGS sequence"/>
</dbReference>
<dbReference type="InterPro" id="IPR023267">
    <property type="entry name" value="RCMT"/>
</dbReference>
<name>A0ABU1IP04_9BACL</name>
<dbReference type="GO" id="GO:0008168">
    <property type="term" value="F:methyltransferase activity"/>
    <property type="evidence" value="ECO:0007669"/>
    <property type="project" value="UniProtKB-KW"/>
</dbReference>
<dbReference type="InterPro" id="IPR049560">
    <property type="entry name" value="MeTrfase_RsmB-F_NOP2_cat"/>
</dbReference>
<evidence type="ECO:0000256" key="1">
    <source>
        <dbReference type="ARBA" id="ARBA00007494"/>
    </source>
</evidence>
<dbReference type="Pfam" id="PF17126">
    <property type="entry name" value="RsmF_methylt_CI"/>
    <property type="match status" value="1"/>
</dbReference>
<comment type="similarity">
    <text evidence="1 7">Belongs to the class I-like SAM-binding methyltransferase superfamily. RsmB/NOP family.</text>
</comment>
<evidence type="ECO:0000256" key="4">
    <source>
        <dbReference type="ARBA" id="ARBA00022679"/>
    </source>
</evidence>
<feature type="active site" description="Nucleophile" evidence="7">
    <location>
        <position position="233"/>
    </location>
</feature>
<dbReference type="Pfam" id="PF01189">
    <property type="entry name" value="Methyltr_RsmB-F"/>
    <property type="match status" value="1"/>
</dbReference>
<gene>
    <name evidence="9" type="ORF">JOE21_002523</name>
</gene>
<keyword evidence="4 7" id="KW-0808">Transferase</keyword>
<comment type="caution">
    <text evidence="7">Lacks conserved residue(s) required for the propagation of feature annotation.</text>
</comment>
<feature type="binding site" evidence="7">
    <location>
        <position position="180"/>
    </location>
    <ligand>
        <name>S-adenosyl-L-methionine</name>
        <dbReference type="ChEBI" id="CHEBI:59789"/>
    </ligand>
</feature>
<dbReference type="PANTHER" id="PTHR22807">
    <property type="entry name" value="NOP2 YEAST -RELATED NOL1/NOP2/FMU SUN DOMAIN-CONTAINING"/>
    <property type="match status" value="1"/>
</dbReference>
<evidence type="ECO:0000256" key="5">
    <source>
        <dbReference type="ARBA" id="ARBA00022691"/>
    </source>
</evidence>
<dbReference type="EMBL" id="JAVDQG010000005">
    <property type="protein sequence ID" value="MDR6226516.1"/>
    <property type="molecule type" value="Genomic_DNA"/>
</dbReference>
<keyword evidence="3 7" id="KW-0489">Methyltransferase</keyword>
<dbReference type="InterPro" id="IPR011023">
    <property type="entry name" value="Nop2p"/>
</dbReference>
<evidence type="ECO:0000256" key="7">
    <source>
        <dbReference type="PROSITE-ProRule" id="PRU01023"/>
    </source>
</evidence>
<evidence type="ECO:0000256" key="3">
    <source>
        <dbReference type="ARBA" id="ARBA00022603"/>
    </source>
</evidence>
<dbReference type="PROSITE" id="PS01153">
    <property type="entry name" value="NOL1_NOP2_SUN"/>
    <property type="match status" value="1"/>
</dbReference>
<dbReference type="NCBIfam" id="TIGR00446">
    <property type="entry name" value="nop2p"/>
    <property type="match status" value="1"/>
</dbReference>
<dbReference type="InterPro" id="IPR031340">
    <property type="entry name" value="RsmF_methylt_CI"/>
</dbReference>
<feature type="binding site" evidence="7">
    <location>
        <begin position="111"/>
        <end position="117"/>
    </location>
    <ligand>
        <name>S-adenosyl-L-methionine</name>
        <dbReference type="ChEBI" id="CHEBI:59789"/>
    </ligand>
</feature>
<evidence type="ECO:0000313" key="10">
    <source>
        <dbReference type="Proteomes" id="UP001185012"/>
    </source>
</evidence>
<dbReference type="InterPro" id="IPR001678">
    <property type="entry name" value="MeTrfase_RsmB-F_NOP2_dom"/>
</dbReference>
<organism evidence="9 10">
    <name type="scientific">Desmospora profundinema</name>
    <dbReference type="NCBI Taxonomy" id="1571184"/>
    <lineage>
        <taxon>Bacteria</taxon>
        <taxon>Bacillati</taxon>
        <taxon>Bacillota</taxon>
        <taxon>Bacilli</taxon>
        <taxon>Bacillales</taxon>
        <taxon>Thermoactinomycetaceae</taxon>
        <taxon>Desmospora</taxon>
    </lineage>
</organism>
<dbReference type="RefSeq" id="WP_309866499.1">
    <property type="nucleotide sequence ID" value="NZ_JAVDQG010000005.1"/>
</dbReference>
<dbReference type="InterPro" id="IPR029063">
    <property type="entry name" value="SAM-dependent_MTases_sf"/>
</dbReference>
<keyword evidence="6 7" id="KW-0694">RNA-binding</keyword>
<feature type="binding site" evidence="7">
    <location>
        <position position="135"/>
    </location>
    <ligand>
        <name>S-adenosyl-L-methionine</name>
        <dbReference type="ChEBI" id="CHEBI:59789"/>
    </ligand>
</feature>
<comment type="caution">
    <text evidence="9">The sequence shown here is derived from an EMBL/GenBank/DDBJ whole genome shotgun (WGS) entry which is preliminary data.</text>
</comment>
<keyword evidence="5 7" id="KW-0949">S-adenosyl-L-methionine</keyword>
<evidence type="ECO:0000313" key="9">
    <source>
        <dbReference type="EMBL" id="MDR6226516.1"/>
    </source>
</evidence>
<dbReference type="PRINTS" id="PR02008">
    <property type="entry name" value="RCMTFAMILY"/>
</dbReference>
<evidence type="ECO:0000256" key="6">
    <source>
        <dbReference type="ARBA" id="ARBA00022884"/>
    </source>
</evidence>
<dbReference type="Pfam" id="PF17125">
    <property type="entry name" value="Methyltr_RsmF_N"/>
    <property type="match status" value="1"/>
</dbReference>
<dbReference type="PANTHER" id="PTHR22807:SF30">
    <property type="entry name" value="28S RRNA (CYTOSINE(4447)-C(5))-METHYLTRANSFERASE-RELATED"/>
    <property type="match status" value="1"/>
</dbReference>
<dbReference type="Pfam" id="PF13636">
    <property type="entry name" value="Methyltranf_PUA"/>
    <property type="match status" value="1"/>
</dbReference>
<keyword evidence="2" id="KW-0963">Cytoplasm</keyword>
<keyword evidence="10" id="KW-1185">Reference proteome</keyword>
<feature type="domain" description="SAM-dependent MTase RsmB/NOP-type" evidence="8">
    <location>
        <begin position="23"/>
        <end position="303"/>
    </location>
</feature>
<dbReference type="InterPro" id="IPR031341">
    <property type="entry name" value="Methyltr_RsmF_N"/>
</dbReference>
<dbReference type="InterPro" id="IPR018314">
    <property type="entry name" value="RsmB/NOL1/NOP2-like_CS"/>
</dbReference>
<dbReference type="Gene3D" id="2.30.130.60">
    <property type="match status" value="1"/>
</dbReference>
<sequence>MDRLPEDYQSQMKAGLGGEYPAFLKTYQHSPHRGLRINTLKLSREEAMKLLPFTLEPIPWCPTGFFYPHGLDRPGKHVFHAAGLYYIQDPSAMAPVEALDPQPGEAVLDLCAAPGGKTTQIAAKMDGAGLLVANEIMAPRRKVLVENLERCGVVHSIVLGERPDRLAARFAGFFDRILIDAPCSGEGMFRKDPETAERWSLKATEQCAVLQGDILESAAPMLKSGGVLVYSTCTFNPRENEQVIDRFIRDHPSFSLETVPGHEYYQPGRPDWADTNQALSVTSRLWPHHLKGEGHFVARLRKAPGPEGRRQRPGKFPPVHGEAMKQFKGFVQENLKDDPTEKPFTLFGEHLYQTHKNIPPLKGMVVERAGLHLGQSKRSHFVPSHAWAMTLDPAIVKRSVSFDPKDPDLHRYMMGEAIPSDLPKGWTLVMVDRFPLGWGKVSGGLLKNHLPKWLRWDAHFMDESGSSDT</sequence>
<dbReference type="Gene3D" id="3.30.70.1170">
    <property type="entry name" value="Sun protein, domain 3"/>
    <property type="match status" value="1"/>
</dbReference>
<reference evidence="9 10" key="1">
    <citation type="submission" date="2023-07" db="EMBL/GenBank/DDBJ databases">
        <title>Genomic Encyclopedia of Type Strains, Phase IV (KMG-IV): sequencing the most valuable type-strain genomes for metagenomic binning, comparative biology and taxonomic classification.</title>
        <authorList>
            <person name="Goeker M."/>
        </authorList>
    </citation>
    <scope>NUCLEOTIDE SEQUENCE [LARGE SCALE GENOMIC DNA]</scope>
    <source>
        <strain evidence="9 10">DSM 45903</strain>
    </source>
</reference>
<dbReference type="CDD" id="cd21147">
    <property type="entry name" value="RsmF_methylt_CTD1"/>
    <property type="match status" value="1"/>
</dbReference>
<dbReference type="GO" id="GO:0032259">
    <property type="term" value="P:methylation"/>
    <property type="evidence" value="ECO:0007669"/>
    <property type="project" value="UniProtKB-KW"/>
</dbReference>
<evidence type="ECO:0000259" key="8">
    <source>
        <dbReference type="PROSITE" id="PS51686"/>
    </source>
</evidence>
<proteinExistence type="inferred from homology"/>
<dbReference type="PROSITE" id="PS51686">
    <property type="entry name" value="SAM_MT_RSMB_NOP"/>
    <property type="match status" value="1"/>
</dbReference>
<evidence type="ECO:0000256" key="2">
    <source>
        <dbReference type="ARBA" id="ARBA00022490"/>
    </source>
</evidence>
<protein>
    <submittedName>
        <fullName evidence="9">NOL1/NOP2/sun family putative RNA methylase</fullName>
    </submittedName>
</protein>
<accession>A0ABU1IP04</accession>
<dbReference type="Gene3D" id="3.40.50.150">
    <property type="entry name" value="Vaccinia Virus protein VP39"/>
    <property type="match status" value="1"/>
</dbReference>
<dbReference type="InterPro" id="IPR027391">
    <property type="entry name" value="Nol1_Nop2_Fmu_2"/>
</dbReference>